<evidence type="ECO:0000256" key="1">
    <source>
        <dbReference type="SAM" id="MobiDB-lite"/>
    </source>
</evidence>
<organism evidence="2 3">
    <name type="scientific">Embleya scabrispora</name>
    <dbReference type="NCBI Taxonomy" id="159449"/>
    <lineage>
        <taxon>Bacteria</taxon>
        <taxon>Bacillati</taxon>
        <taxon>Actinomycetota</taxon>
        <taxon>Actinomycetes</taxon>
        <taxon>Kitasatosporales</taxon>
        <taxon>Streptomycetaceae</taxon>
        <taxon>Embleya</taxon>
    </lineage>
</organism>
<comment type="caution">
    <text evidence="2">The sequence shown here is derived from an EMBL/GenBank/DDBJ whole genome shotgun (WGS) entry which is preliminary data.</text>
</comment>
<reference evidence="2 3" key="1">
    <citation type="submission" date="2017-03" db="EMBL/GenBank/DDBJ databases">
        <title>Draft genome sequence of Streptomyces scabrisporus NF3, endophyte isolated from Amphipterygium adstringens.</title>
        <authorList>
            <person name="Vazquez M."/>
            <person name="Ceapa C.D."/>
            <person name="Rodriguez Luna D."/>
            <person name="Sanchez Esquivel S."/>
        </authorList>
    </citation>
    <scope>NUCLEOTIDE SEQUENCE [LARGE SCALE GENOMIC DNA]</scope>
    <source>
        <strain evidence="2 3">NF3</strain>
    </source>
</reference>
<dbReference type="RefSeq" id="WP_078978528.1">
    <property type="nucleotide sequence ID" value="NZ_MWQN01000001.1"/>
</dbReference>
<dbReference type="Proteomes" id="UP000190037">
    <property type="component" value="Unassembled WGS sequence"/>
</dbReference>
<protein>
    <submittedName>
        <fullName evidence="2">Uncharacterized protein</fullName>
    </submittedName>
</protein>
<keyword evidence="3" id="KW-1185">Reference proteome</keyword>
<feature type="region of interest" description="Disordered" evidence="1">
    <location>
        <begin position="1"/>
        <end position="39"/>
    </location>
</feature>
<dbReference type="AlphaFoldDB" id="A0A1T3P5A2"/>
<name>A0A1T3P5A2_9ACTN</name>
<dbReference type="STRING" id="159449.B4N89_27835"/>
<evidence type="ECO:0000313" key="2">
    <source>
        <dbReference type="EMBL" id="OPC84234.1"/>
    </source>
</evidence>
<gene>
    <name evidence="2" type="ORF">B4N89_27835</name>
</gene>
<dbReference type="EMBL" id="MWQN01000001">
    <property type="protein sequence ID" value="OPC84234.1"/>
    <property type="molecule type" value="Genomic_DNA"/>
</dbReference>
<accession>A0A1T3P5A2</accession>
<proteinExistence type="predicted"/>
<sequence length="87" mass="9965">MATNTRTHTGRRGTGNPAPLRTYWSTGRGGTTKIRWNTPGDHTRCTRQLRTYLGPRAAAYCARLHRDMTGVWPGDRRNIGRMPTRRR</sequence>
<dbReference type="OrthoDB" id="4751040at2"/>
<evidence type="ECO:0000313" key="3">
    <source>
        <dbReference type="Proteomes" id="UP000190037"/>
    </source>
</evidence>